<feature type="compositionally biased region" description="Basic and acidic residues" evidence="11">
    <location>
        <begin position="1"/>
        <end position="10"/>
    </location>
</feature>
<accession>E9FUJ3</accession>
<dbReference type="PANTHER" id="PTHR23235:SF120">
    <property type="entry name" value="KRUPPEL-LIKE FACTOR 15"/>
    <property type="match status" value="1"/>
</dbReference>
<feature type="domain" description="C2H2-type" evidence="12">
    <location>
        <begin position="152"/>
        <end position="179"/>
    </location>
</feature>
<feature type="domain" description="C2H2-type" evidence="12">
    <location>
        <begin position="207"/>
        <end position="235"/>
    </location>
</feature>
<evidence type="ECO:0000259" key="12">
    <source>
        <dbReference type="PROSITE" id="PS50157"/>
    </source>
</evidence>
<evidence type="ECO:0000256" key="6">
    <source>
        <dbReference type="ARBA" id="ARBA00023015"/>
    </source>
</evidence>
<sequence length="235" mass="26956">MPSHRRDNKESPTVQESSSSGSDDDDDHRRNQLQSNALKIRLSFNPSYRAGQSRLEPSPGRDSYPPINFCSRLSEDSHQQTAQMSSSRPSAAHTFPVPTPNTAWSRRHSNPTETASPPPRDRSFQCRECGRAFYDGSRLRTHLRIHSGELPFECGFCFKSFISKYRLDRHQLIHSGTRAFRCEVCGQTFVTKDKLSRHHVIHTGERLSCDQCDKTFSRRDKLSRHRLTVHFPKAS</sequence>
<comment type="subcellular location">
    <subcellularLocation>
        <location evidence="1">Nucleus</location>
    </subcellularLocation>
</comment>
<dbReference type="eggNOG" id="KOG1721">
    <property type="taxonomic scope" value="Eukaryota"/>
</dbReference>
<keyword evidence="7" id="KW-0238">DNA-binding</keyword>
<organism evidence="13 14">
    <name type="scientific">Daphnia pulex</name>
    <name type="common">Water flea</name>
    <dbReference type="NCBI Taxonomy" id="6669"/>
    <lineage>
        <taxon>Eukaryota</taxon>
        <taxon>Metazoa</taxon>
        <taxon>Ecdysozoa</taxon>
        <taxon>Arthropoda</taxon>
        <taxon>Crustacea</taxon>
        <taxon>Branchiopoda</taxon>
        <taxon>Diplostraca</taxon>
        <taxon>Cladocera</taxon>
        <taxon>Anomopoda</taxon>
        <taxon>Daphniidae</taxon>
        <taxon>Daphnia</taxon>
    </lineage>
</organism>
<dbReference type="OrthoDB" id="6337786at2759"/>
<dbReference type="GO" id="GO:0008270">
    <property type="term" value="F:zinc ion binding"/>
    <property type="evidence" value="ECO:0007669"/>
    <property type="project" value="UniProtKB-KW"/>
</dbReference>
<dbReference type="GO" id="GO:0005634">
    <property type="term" value="C:nucleus"/>
    <property type="evidence" value="ECO:0007669"/>
    <property type="project" value="UniProtKB-SubCell"/>
</dbReference>
<dbReference type="PROSITE" id="PS00028">
    <property type="entry name" value="ZINC_FINGER_C2H2_1"/>
    <property type="match status" value="4"/>
</dbReference>
<evidence type="ECO:0000256" key="9">
    <source>
        <dbReference type="ARBA" id="ARBA00023242"/>
    </source>
</evidence>
<dbReference type="InterPro" id="IPR013087">
    <property type="entry name" value="Znf_C2H2_type"/>
</dbReference>
<keyword evidence="3" id="KW-0677">Repeat</keyword>
<keyword evidence="8" id="KW-0804">Transcription</keyword>
<evidence type="ECO:0000313" key="13">
    <source>
        <dbReference type="EMBL" id="EFX88913.1"/>
    </source>
</evidence>
<name>E9FUJ3_DAPPU</name>
<dbReference type="PROSITE" id="PS50157">
    <property type="entry name" value="ZINC_FINGER_C2H2_2"/>
    <property type="match status" value="4"/>
</dbReference>
<dbReference type="SUPFAM" id="SSF57667">
    <property type="entry name" value="beta-beta-alpha zinc fingers"/>
    <property type="match status" value="2"/>
</dbReference>
<dbReference type="STRING" id="6669.E9FUJ3"/>
<evidence type="ECO:0000256" key="2">
    <source>
        <dbReference type="ARBA" id="ARBA00022723"/>
    </source>
</evidence>
<dbReference type="Gene3D" id="3.30.160.60">
    <property type="entry name" value="Classic Zinc Finger"/>
    <property type="match status" value="4"/>
</dbReference>
<dbReference type="FunFam" id="3.30.160.60:FF:000446">
    <property type="entry name" value="Zinc finger protein"/>
    <property type="match status" value="1"/>
</dbReference>
<feature type="region of interest" description="Disordered" evidence="11">
    <location>
        <begin position="1"/>
        <end position="122"/>
    </location>
</feature>
<evidence type="ECO:0000256" key="7">
    <source>
        <dbReference type="ARBA" id="ARBA00023125"/>
    </source>
</evidence>
<dbReference type="PANTHER" id="PTHR23235">
    <property type="entry name" value="KRUEPPEL-LIKE TRANSCRIPTION FACTOR"/>
    <property type="match status" value="1"/>
</dbReference>
<dbReference type="HOGENOM" id="CLU_1181253_0_0_1"/>
<reference evidence="13 14" key="1">
    <citation type="journal article" date="2011" name="Science">
        <title>The ecoresponsive genome of Daphnia pulex.</title>
        <authorList>
            <person name="Colbourne J.K."/>
            <person name="Pfrender M.E."/>
            <person name="Gilbert D."/>
            <person name="Thomas W.K."/>
            <person name="Tucker A."/>
            <person name="Oakley T.H."/>
            <person name="Tokishita S."/>
            <person name="Aerts A."/>
            <person name="Arnold G.J."/>
            <person name="Basu M.K."/>
            <person name="Bauer D.J."/>
            <person name="Caceres C.E."/>
            <person name="Carmel L."/>
            <person name="Casola C."/>
            <person name="Choi J.H."/>
            <person name="Detter J.C."/>
            <person name="Dong Q."/>
            <person name="Dusheyko S."/>
            <person name="Eads B.D."/>
            <person name="Frohlich T."/>
            <person name="Geiler-Samerotte K.A."/>
            <person name="Gerlach D."/>
            <person name="Hatcher P."/>
            <person name="Jogdeo S."/>
            <person name="Krijgsveld J."/>
            <person name="Kriventseva E.V."/>
            <person name="Kultz D."/>
            <person name="Laforsch C."/>
            <person name="Lindquist E."/>
            <person name="Lopez J."/>
            <person name="Manak J.R."/>
            <person name="Muller J."/>
            <person name="Pangilinan J."/>
            <person name="Patwardhan R.P."/>
            <person name="Pitluck S."/>
            <person name="Pritham E.J."/>
            <person name="Rechtsteiner A."/>
            <person name="Rho M."/>
            <person name="Rogozin I.B."/>
            <person name="Sakarya O."/>
            <person name="Salamov A."/>
            <person name="Schaack S."/>
            <person name="Shapiro H."/>
            <person name="Shiga Y."/>
            <person name="Skalitzky C."/>
            <person name="Smith Z."/>
            <person name="Souvorov A."/>
            <person name="Sung W."/>
            <person name="Tang Z."/>
            <person name="Tsuchiya D."/>
            <person name="Tu H."/>
            <person name="Vos H."/>
            <person name="Wang M."/>
            <person name="Wolf Y.I."/>
            <person name="Yamagata H."/>
            <person name="Yamada T."/>
            <person name="Ye Y."/>
            <person name="Shaw J.R."/>
            <person name="Andrews J."/>
            <person name="Crease T.J."/>
            <person name="Tang H."/>
            <person name="Lucas S.M."/>
            <person name="Robertson H.M."/>
            <person name="Bork P."/>
            <person name="Koonin E.V."/>
            <person name="Zdobnov E.M."/>
            <person name="Grigoriev I.V."/>
            <person name="Lynch M."/>
            <person name="Boore J.L."/>
        </authorList>
    </citation>
    <scope>NUCLEOTIDE SEQUENCE [LARGE SCALE GENOMIC DNA]</scope>
</reference>
<feature type="domain" description="C2H2-type" evidence="12">
    <location>
        <begin position="124"/>
        <end position="151"/>
    </location>
</feature>
<evidence type="ECO:0000256" key="10">
    <source>
        <dbReference type="PROSITE-ProRule" id="PRU00042"/>
    </source>
</evidence>
<gene>
    <name evidence="13" type="ORF">DAPPUDRAFT_311069</name>
</gene>
<keyword evidence="2" id="KW-0479">Metal-binding</keyword>
<keyword evidence="6" id="KW-0805">Transcription regulation</keyword>
<feature type="compositionally biased region" description="Polar residues" evidence="11">
    <location>
        <begin position="79"/>
        <end position="89"/>
    </location>
</feature>
<dbReference type="SMART" id="SM00355">
    <property type="entry name" value="ZnF_C2H2"/>
    <property type="match status" value="4"/>
</dbReference>
<dbReference type="InterPro" id="IPR036236">
    <property type="entry name" value="Znf_C2H2_sf"/>
</dbReference>
<feature type="domain" description="C2H2-type" evidence="12">
    <location>
        <begin position="180"/>
        <end position="207"/>
    </location>
</feature>
<evidence type="ECO:0000256" key="1">
    <source>
        <dbReference type="ARBA" id="ARBA00004123"/>
    </source>
</evidence>
<dbReference type="FunFam" id="3.30.160.60:FF:000965">
    <property type="entry name" value="Neurotrophin receptor-interacting factor homolog"/>
    <property type="match status" value="1"/>
</dbReference>
<dbReference type="EMBL" id="GL732525">
    <property type="protein sequence ID" value="EFX88913.1"/>
    <property type="molecule type" value="Genomic_DNA"/>
</dbReference>
<dbReference type="AlphaFoldDB" id="E9FUJ3"/>
<evidence type="ECO:0000256" key="8">
    <source>
        <dbReference type="ARBA" id="ARBA00023163"/>
    </source>
</evidence>
<evidence type="ECO:0000313" key="14">
    <source>
        <dbReference type="Proteomes" id="UP000000305"/>
    </source>
</evidence>
<dbReference type="PhylomeDB" id="E9FUJ3"/>
<proteinExistence type="predicted"/>
<dbReference type="KEGG" id="dpx:DAPPUDRAFT_311069"/>
<dbReference type="OMA" id="NERDWFP"/>
<keyword evidence="5" id="KW-0862">Zinc</keyword>
<evidence type="ECO:0000256" key="4">
    <source>
        <dbReference type="ARBA" id="ARBA00022771"/>
    </source>
</evidence>
<evidence type="ECO:0000256" key="3">
    <source>
        <dbReference type="ARBA" id="ARBA00022737"/>
    </source>
</evidence>
<dbReference type="InParanoid" id="E9FUJ3"/>
<keyword evidence="14" id="KW-1185">Reference proteome</keyword>
<keyword evidence="4 10" id="KW-0863">Zinc-finger</keyword>
<keyword evidence="9" id="KW-0539">Nucleus</keyword>
<protein>
    <recommendedName>
        <fullName evidence="12">C2H2-type domain-containing protein</fullName>
    </recommendedName>
</protein>
<dbReference type="Proteomes" id="UP000000305">
    <property type="component" value="Unassembled WGS sequence"/>
</dbReference>
<evidence type="ECO:0000256" key="5">
    <source>
        <dbReference type="ARBA" id="ARBA00022833"/>
    </source>
</evidence>
<dbReference type="Pfam" id="PF00096">
    <property type="entry name" value="zf-C2H2"/>
    <property type="match status" value="4"/>
</dbReference>
<dbReference type="GO" id="GO:0003677">
    <property type="term" value="F:DNA binding"/>
    <property type="evidence" value="ECO:0007669"/>
    <property type="project" value="UniProtKB-KW"/>
</dbReference>
<evidence type="ECO:0000256" key="11">
    <source>
        <dbReference type="SAM" id="MobiDB-lite"/>
    </source>
</evidence>
<dbReference type="FunFam" id="3.30.160.60:FF:000213">
    <property type="entry name" value="Zinc finger protein 624"/>
    <property type="match status" value="1"/>
</dbReference>